<evidence type="ECO:0000313" key="1">
    <source>
        <dbReference type="EMBL" id="GKT04731.1"/>
    </source>
</evidence>
<gene>
    <name evidence="1" type="ORF">JCM31185_00200</name>
</gene>
<dbReference type="Proteomes" id="UP001628078">
    <property type="component" value="Unassembled WGS sequence"/>
</dbReference>
<dbReference type="EMBL" id="BQXO01000001">
    <property type="protein sequence ID" value="GKT04731.1"/>
    <property type="molecule type" value="Genomic_DNA"/>
</dbReference>
<evidence type="ECO:0000313" key="2">
    <source>
        <dbReference type="Proteomes" id="UP001628078"/>
    </source>
</evidence>
<name>A0ABQ5JK74_9LACO</name>
<proteinExistence type="predicted"/>
<dbReference type="RefSeq" id="WP_407881922.1">
    <property type="nucleotide sequence ID" value="NZ_BQXO01000001.1"/>
</dbReference>
<reference evidence="1 2" key="1">
    <citation type="submission" date="2022-03" db="EMBL/GenBank/DDBJ databases">
        <title>Draft genome sequence of Furfurilactobacillus curtus JCM 31185.</title>
        <authorList>
            <person name="Suzuki S."/>
            <person name="Endo A."/>
            <person name="Kajikawa A."/>
        </authorList>
    </citation>
    <scope>NUCLEOTIDE SEQUENCE [LARGE SCALE GENOMIC DNA]</scope>
    <source>
        <strain evidence="1 2">JCM 31185</strain>
    </source>
</reference>
<accession>A0ABQ5JK74</accession>
<organism evidence="1 2">
    <name type="scientific">Furfurilactobacillus curtus</name>
    <dbReference type="NCBI Taxonomy" id="1746200"/>
    <lineage>
        <taxon>Bacteria</taxon>
        <taxon>Bacillati</taxon>
        <taxon>Bacillota</taxon>
        <taxon>Bacilli</taxon>
        <taxon>Lactobacillales</taxon>
        <taxon>Lactobacillaceae</taxon>
        <taxon>Furfurilactobacillus</taxon>
    </lineage>
</organism>
<comment type="caution">
    <text evidence="1">The sequence shown here is derived from an EMBL/GenBank/DDBJ whole genome shotgun (WGS) entry which is preliminary data.</text>
</comment>
<protein>
    <submittedName>
        <fullName evidence="1">Uncharacterized protein</fullName>
    </submittedName>
</protein>
<sequence>MDNKKRGLHEIHNRAYPVSDWLADRLVKYKVDNKFANYEVALGHLLALGIREQETLKSYEQQKRTH</sequence>
<keyword evidence="2" id="KW-1185">Reference proteome</keyword>